<accession>A0AC61S2E2</accession>
<keyword evidence="1" id="KW-0808">Transferase</keyword>
<sequence length="484" mass="56338">MRKILFAASECVPFIKTGGLADVCGALPKEFDKNEWDIRVVLPNYTCIPEKWRNQFEYVTHFYMSCGSYIQNKYVGVLQYKLDGITYYFIDNQEYFDCFLPYGDIRFDVEKFVFFDKAVLSMLPLINFQPQIIHCHDWETGFIPVYLKTEFQGDMFFWGMKSIITIHNLKFQGIWDVKTMKGLTGFPTDLFVPDKLEFKKDANMLKGGLVYADYITTVSDTYAQEIQTNYYGEGLNGLLAARHMDMQGIVNGIDYNEYNPAADSKIYVNYDAGSHRKKKALNKERLQQDLGLAVDKKRYMIGLISRLTDQKGLDLINYVIERIIDDYTQLVVIGTGDPQYENMFRHFAWKYPDKISANICYSDDLAHKLYAAADAFLMPSRFEPCGLTQMISFRYGTIPIVRETGGLKDTVQPYNEYDNVGDGFSFTNYNGEEMLNIINYSKQIFFDKKRQWNQMIDRAMANDYSWNASKFRYEGLYKYLMGEC</sequence>
<evidence type="ECO:0000313" key="1">
    <source>
        <dbReference type="EMBL" id="TGY98112.1"/>
    </source>
</evidence>
<evidence type="ECO:0000313" key="2">
    <source>
        <dbReference type="Proteomes" id="UP000304953"/>
    </source>
</evidence>
<dbReference type="EMBL" id="SRYA01000002">
    <property type="protein sequence ID" value="TGY98112.1"/>
    <property type="molecule type" value="Genomic_DNA"/>
</dbReference>
<organism evidence="1 2">
    <name type="scientific">Petralouisia muris</name>
    <dbReference type="NCBI Taxonomy" id="3032872"/>
    <lineage>
        <taxon>Bacteria</taxon>
        <taxon>Bacillati</taxon>
        <taxon>Bacillota</taxon>
        <taxon>Clostridia</taxon>
        <taxon>Lachnospirales</taxon>
        <taxon>Lachnospiraceae</taxon>
        <taxon>Petralouisia</taxon>
    </lineage>
</organism>
<gene>
    <name evidence="1" type="primary">glgA</name>
    <name evidence="1" type="ORF">E5329_01515</name>
</gene>
<keyword evidence="2" id="KW-1185">Reference proteome</keyword>
<dbReference type="EC" id="2.4.1.21" evidence="1"/>
<protein>
    <submittedName>
        <fullName evidence="1">Glycogen synthase GlgA</fullName>
        <ecNumber evidence="1">2.4.1.21</ecNumber>
    </submittedName>
</protein>
<name>A0AC61S2E2_9FIRM</name>
<proteinExistence type="predicted"/>
<comment type="caution">
    <text evidence="1">The sequence shown here is derived from an EMBL/GenBank/DDBJ whole genome shotgun (WGS) entry which is preliminary data.</text>
</comment>
<dbReference type="Proteomes" id="UP000304953">
    <property type="component" value="Unassembled WGS sequence"/>
</dbReference>
<reference evidence="1" key="1">
    <citation type="submission" date="2019-04" db="EMBL/GenBank/DDBJ databases">
        <title>Microbes associate with the intestines of laboratory mice.</title>
        <authorList>
            <person name="Navarre W."/>
            <person name="Wong E."/>
            <person name="Huang K."/>
            <person name="Tropini C."/>
            <person name="Ng K."/>
            <person name="Yu B."/>
        </authorList>
    </citation>
    <scope>NUCLEOTIDE SEQUENCE</scope>
    <source>
        <strain evidence="1">NM01_1-7b</strain>
    </source>
</reference>
<keyword evidence="1" id="KW-0328">Glycosyltransferase</keyword>